<reference evidence="1 2" key="1">
    <citation type="submission" date="2019-05" db="EMBL/GenBank/DDBJ databases">
        <title>Another draft genome of Portunus trituberculatus and its Hox gene families provides insights of decapod evolution.</title>
        <authorList>
            <person name="Jeong J.-H."/>
            <person name="Song I."/>
            <person name="Kim S."/>
            <person name="Choi T."/>
            <person name="Kim D."/>
            <person name="Ryu S."/>
            <person name="Kim W."/>
        </authorList>
    </citation>
    <scope>NUCLEOTIDE SEQUENCE [LARGE SCALE GENOMIC DNA]</scope>
    <source>
        <tissue evidence="1">Muscle</tissue>
    </source>
</reference>
<protein>
    <submittedName>
        <fullName evidence="1">Uncharacterized protein</fullName>
    </submittedName>
</protein>
<organism evidence="1 2">
    <name type="scientific">Portunus trituberculatus</name>
    <name type="common">Swimming crab</name>
    <name type="synonym">Neptunus trituberculatus</name>
    <dbReference type="NCBI Taxonomy" id="210409"/>
    <lineage>
        <taxon>Eukaryota</taxon>
        <taxon>Metazoa</taxon>
        <taxon>Ecdysozoa</taxon>
        <taxon>Arthropoda</taxon>
        <taxon>Crustacea</taxon>
        <taxon>Multicrustacea</taxon>
        <taxon>Malacostraca</taxon>
        <taxon>Eumalacostraca</taxon>
        <taxon>Eucarida</taxon>
        <taxon>Decapoda</taxon>
        <taxon>Pleocyemata</taxon>
        <taxon>Brachyura</taxon>
        <taxon>Eubrachyura</taxon>
        <taxon>Portunoidea</taxon>
        <taxon>Portunidae</taxon>
        <taxon>Portuninae</taxon>
        <taxon>Portunus</taxon>
    </lineage>
</organism>
<proteinExistence type="predicted"/>
<comment type="caution">
    <text evidence="1">The sequence shown here is derived from an EMBL/GenBank/DDBJ whole genome shotgun (WGS) entry which is preliminary data.</text>
</comment>
<evidence type="ECO:0000313" key="2">
    <source>
        <dbReference type="Proteomes" id="UP000324222"/>
    </source>
</evidence>
<dbReference type="AlphaFoldDB" id="A0A5B7JJW7"/>
<name>A0A5B7JJW7_PORTR</name>
<keyword evidence="2" id="KW-1185">Reference proteome</keyword>
<sequence>MFRACSSPRTLSHILFPCTLAFSPRRTTEANSPLKRLSLNWLPLPLRLSGHATTPRRRGKKVLKIDTRRGAAVGFQALLDTVVPAAPFRRGGSCADSRPCCR</sequence>
<dbReference type="EMBL" id="VSRR010099080">
    <property type="protein sequence ID" value="MPC94556.1"/>
    <property type="molecule type" value="Genomic_DNA"/>
</dbReference>
<evidence type="ECO:0000313" key="1">
    <source>
        <dbReference type="EMBL" id="MPC94556.1"/>
    </source>
</evidence>
<accession>A0A5B7JJW7</accession>
<gene>
    <name evidence="1" type="ORF">E2C01_089730</name>
</gene>
<dbReference type="Proteomes" id="UP000324222">
    <property type="component" value="Unassembled WGS sequence"/>
</dbReference>